<evidence type="ECO:0000256" key="2">
    <source>
        <dbReference type="ARBA" id="ARBA00022771"/>
    </source>
</evidence>
<name>A0AAV3PUQ5_LITER</name>
<protein>
    <recommendedName>
        <fullName evidence="8">AIPP2-like SPOC-like domain-containing protein</fullName>
    </recommendedName>
</protein>
<dbReference type="PANTHER" id="PTHR33304:SF18">
    <property type="entry name" value="CHROMATIN REGULATOR PHD FAMILY-RELATED"/>
    <property type="match status" value="1"/>
</dbReference>
<dbReference type="InterPro" id="IPR056280">
    <property type="entry name" value="AIPP2-like_SPOC"/>
</dbReference>
<dbReference type="GO" id="GO:0140566">
    <property type="term" value="F:histone reader activity"/>
    <property type="evidence" value="ECO:0007669"/>
    <property type="project" value="InterPro"/>
</dbReference>
<keyword evidence="4" id="KW-0805">Transcription regulation</keyword>
<accession>A0AAV3PUQ5</accession>
<dbReference type="EMBL" id="BAABME010002629">
    <property type="protein sequence ID" value="GAA0155459.1"/>
    <property type="molecule type" value="Genomic_DNA"/>
</dbReference>
<keyword evidence="10" id="KW-1185">Reference proteome</keyword>
<evidence type="ECO:0000256" key="6">
    <source>
        <dbReference type="SAM" id="MobiDB-lite"/>
    </source>
</evidence>
<feature type="signal peptide" evidence="7">
    <location>
        <begin position="1"/>
        <end position="22"/>
    </location>
</feature>
<comment type="caution">
    <text evidence="9">The sequence shown here is derived from an EMBL/GenBank/DDBJ whole genome shotgun (WGS) entry which is preliminary data.</text>
</comment>
<keyword evidence="7" id="KW-0732">Signal</keyword>
<dbReference type="Proteomes" id="UP001454036">
    <property type="component" value="Unassembled WGS sequence"/>
</dbReference>
<dbReference type="PANTHER" id="PTHR33304">
    <property type="match status" value="1"/>
</dbReference>
<feature type="region of interest" description="Disordered" evidence="6">
    <location>
        <begin position="203"/>
        <end position="237"/>
    </location>
</feature>
<evidence type="ECO:0000256" key="7">
    <source>
        <dbReference type="SAM" id="SignalP"/>
    </source>
</evidence>
<organism evidence="9 10">
    <name type="scientific">Lithospermum erythrorhizon</name>
    <name type="common">Purple gromwell</name>
    <name type="synonym">Lithospermum officinale var. erythrorhizon</name>
    <dbReference type="NCBI Taxonomy" id="34254"/>
    <lineage>
        <taxon>Eukaryota</taxon>
        <taxon>Viridiplantae</taxon>
        <taxon>Streptophyta</taxon>
        <taxon>Embryophyta</taxon>
        <taxon>Tracheophyta</taxon>
        <taxon>Spermatophyta</taxon>
        <taxon>Magnoliopsida</taxon>
        <taxon>eudicotyledons</taxon>
        <taxon>Gunneridae</taxon>
        <taxon>Pentapetalae</taxon>
        <taxon>asterids</taxon>
        <taxon>lamiids</taxon>
        <taxon>Boraginales</taxon>
        <taxon>Boraginaceae</taxon>
        <taxon>Boraginoideae</taxon>
        <taxon>Lithospermeae</taxon>
        <taxon>Lithospermum</taxon>
    </lineage>
</organism>
<dbReference type="GO" id="GO:0008270">
    <property type="term" value="F:zinc ion binding"/>
    <property type="evidence" value="ECO:0007669"/>
    <property type="project" value="UniProtKB-KW"/>
</dbReference>
<keyword evidence="3" id="KW-0862">Zinc</keyword>
<dbReference type="CDD" id="cd15489">
    <property type="entry name" value="PHD_SF"/>
    <property type="match status" value="1"/>
</dbReference>
<reference evidence="9 10" key="1">
    <citation type="submission" date="2024-01" db="EMBL/GenBank/DDBJ databases">
        <title>The complete chloroplast genome sequence of Lithospermum erythrorhizon: insights into the phylogenetic relationship among Boraginaceae species and the maternal lineages of purple gromwells.</title>
        <authorList>
            <person name="Okada T."/>
            <person name="Watanabe K."/>
        </authorList>
    </citation>
    <scope>NUCLEOTIDE SEQUENCE [LARGE SCALE GENOMIC DNA]</scope>
</reference>
<feature type="region of interest" description="Disordered" evidence="6">
    <location>
        <begin position="152"/>
        <end position="173"/>
    </location>
</feature>
<dbReference type="Pfam" id="PF23121">
    <property type="entry name" value="SPOC_AIPP2"/>
    <property type="match status" value="1"/>
</dbReference>
<proteinExistence type="predicted"/>
<dbReference type="GO" id="GO:0034244">
    <property type="term" value="P:negative regulation of transcription elongation by RNA polymerase II"/>
    <property type="evidence" value="ECO:0007669"/>
    <property type="project" value="InterPro"/>
</dbReference>
<keyword evidence="1" id="KW-0479">Metal-binding</keyword>
<feature type="region of interest" description="Disordered" evidence="6">
    <location>
        <begin position="450"/>
        <end position="475"/>
    </location>
</feature>
<feature type="region of interest" description="Disordered" evidence="6">
    <location>
        <begin position="390"/>
        <end position="413"/>
    </location>
</feature>
<feature type="chain" id="PRO_5043943475" description="AIPP2-like SPOC-like domain-containing protein" evidence="7">
    <location>
        <begin position="23"/>
        <end position="667"/>
    </location>
</feature>
<evidence type="ECO:0000313" key="10">
    <source>
        <dbReference type="Proteomes" id="UP001454036"/>
    </source>
</evidence>
<sequence length="667" mass="76074">MYSVFNSVSAICFLQVAICVQCGDVGYDNAFVYCVNCLTFAIHRYCLPEIPKIFDEFVHWVCGDCEAVSLGCPFKKGLLNTQDDRCTEFDIFTSTSGSNKKNISQSSLGEDVSYGRTGSMLQSVHENLCSSGDARLADDCCLSLVEPNASNDWSRNENVPVKDGHQSDTSQQLDGVEEVKVAVDDSLQIINLGKKAEVSSSLLGKEKQRLPTTSDQKTIDGERQSDTSQHHGEEEAEVVADKLSKRTKFRKNTHISSTVSEEKKQRQTTSIHFSIAYQKKFEEDATSRFIPLHNEHQTGNSPRIQGVGTTQVVEGSSQKTNFPVMSQISSRVTQIEKQMRWSTSSNQCRSQQPKQFRNRLLIYPPLRNELKNHRSRSLVNIAKQRYYGRSHEARRSMHNSVREREKDHAKKESLVIPSRSCVNEEVSQHTHEARTPMHNSVREEDRQLAKEESLVNPTRSNVNEDVSRKTHEARRHMHSTICERYEDRVEEKSLVIPSRSEVIDVDSHCPVITPPIAGPSGYNLQVQPVVDPIWRGRFDIVNRKDEKFEGFVAHLSNTACQQVIEEARLLPTLLQLEMVPKSTVWPKSFQTGQPSDDNIALYIFPADTRYEKIFTRLVDDMSRHELAMKAITKNAELLIFSSKELKLQYWRFQNKYYIWGVFKGKRS</sequence>
<evidence type="ECO:0000256" key="4">
    <source>
        <dbReference type="ARBA" id="ARBA00023015"/>
    </source>
</evidence>
<feature type="compositionally biased region" description="Polar residues" evidence="6">
    <location>
        <begin position="455"/>
        <end position="464"/>
    </location>
</feature>
<keyword evidence="2" id="KW-0863">Zinc-finger</keyword>
<feature type="domain" description="AIPP2-like SPOC-like" evidence="8">
    <location>
        <begin position="534"/>
        <end position="662"/>
    </location>
</feature>
<evidence type="ECO:0000256" key="1">
    <source>
        <dbReference type="ARBA" id="ARBA00022723"/>
    </source>
</evidence>
<evidence type="ECO:0000313" key="9">
    <source>
        <dbReference type="EMBL" id="GAA0155459.1"/>
    </source>
</evidence>
<evidence type="ECO:0000256" key="5">
    <source>
        <dbReference type="ARBA" id="ARBA00023163"/>
    </source>
</evidence>
<evidence type="ECO:0000259" key="8">
    <source>
        <dbReference type="Pfam" id="PF23121"/>
    </source>
</evidence>
<dbReference type="AlphaFoldDB" id="A0AAV3PUQ5"/>
<gene>
    <name evidence="9" type="ORF">LIER_13181</name>
</gene>
<dbReference type="InterPro" id="IPR049914">
    <property type="entry name" value="PHD1-3/5-6"/>
</dbReference>
<feature type="compositionally biased region" description="Basic and acidic residues" evidence="6">
    <location>
        <begin position="217"/>
        <end position="237"/>
    </location>
</feature>
<evidence type="ECO:0000256" key="3">
    <source>
        <dbReference type="ARBA" id="ARBA00022833"/>
    </source>
</evidence>
<keyword evidence="5" id="KW-0804">Transcription</keyword>